<proteinExistence type="predicted"/>
<dbReference type="AlphaFoldDB" id="K0NH25"/>
<sequence>MHHEISNQTEAIKRFHITGEDGYSEFWRRNKSPVEIVELARLLQALRKIGSHIGRNVGDIVWSGMTLKHGIALDPTPIMGKYPIPPSKTDIMVGLTVQSALEKTEWSERVKKTALARLELPPHYAYKLHLYLDMCEKIYLDCLSNRSILGNYTEKAREWAIRKNAKQLIQPPTVTELFHIWWSMAADRNGEKYKEDYIDRSVGGLLERGSLEKFYKKPAALLNSIVDPLRNKCPDITGVTERISFRLELYLSIWPKLLEYIKFWPGDSSDPFLLSDKTREDLEKEDKEKKAIKATLISLVEPIERAIKKQNTDFTDKVKSNVKNVDDVVQIEGSDIVMPAKNKIDKALFHLLQNEFKMIAHRITHYNRGLTSGKIDRRRLYRAVTNGTAFQLKKRKFQVQNNFVLLVDATGSMSEPNRWAKTETIFQTLFSVITLYCNNAKIFAYNEVKNICRLTELYLKGEFFTVMSHGQTASGEAIIATALNMKISPKRSFIIHITDGASNWGCGVTDAITFCKKKNIHLLTLGIDCGPSSKQSLRKEYGKLVQFLDNINDLPDLVKSLLRHTL</sequence>
<reference evidence="1 2" key="1">
    <citation type="journal article" date="2013" name="Environ. Microbiol.">
        <title>Complete genome, catabolic sub-proteomes and key-metabolites of Desulfobacula toluolica Tol2, a marine, aromatic compound-degrading, sulfate-reducing bacterium.</title>
        <authorList>
            <person name="Wohlbrand L."/>
            <person name="Jacob J.H."/>
            <person name="Kube M."/>
            <person name="Mussmann M."/>
            <person name="Jarling R."/>
            <person name="Beck A."/>
            <person name="Amann R."/>
            <person name="Wilkes H."/>
            <person name="Reinhardt R."/>
            <person name="Rabus R."/>
        </authorList>
    </citation>
    <scope>NUCLEOTIDE SEQUENCE [LARGE SCALE GENOMIC DNA]</scope>
    <source>
        <strain evidence="2">DSM 7467 / Tol2</strain>
    </source>
</reference>
<name>K0NH25_DESTT</name>
<dbReference type="InterPro" id="IPR036465">
    <property type="entry name" value="vWFA_dom_sf"/>
</dbReference>
<evidence type="ECO:0000313" key="1">
    <source>
        <dbReference type="EMBL" id="CCK78307.1"/>
    </source>
</evidence>
<gene>
    <name evidence="1" type="primary">bssF</name>
    <name evidence="1" type="ordered locus">TOL2_C01370</name>
</gene>
<dbReference type="RefSeq" id="WP_014955665.1">
    <property type="nucleotide sequence ID" value="NC_018645.1"/>
</dbReference>
<organism evidence="1 2">
    <name type="scientific">Desulfobacula toluolica (strain DSM 7467 / Tol2)</name>
    <dbReference type="NCBI Taxonomy" id="651182"/>
    <lineage>
        <taxon>Bacteria</taxon>
        <taxon>Pseudomonadati</taxon>
        <taxon>Thermodesulfobacteriota</taxon>
        <taxon>Desulfobacteria</taxon>
        <taxon>Desulfobacterales</taxon>
        <taxon>Desulfobacteraceae</taxon>
        <taxon>Desulfobacula</taxon>
    </lineage>
</organism>
<dbReference type="Gene3D" id="3.40.50.410">
    <property type="entry name" value="von Willebrand factor, type A domain"/>
    <property type="match status" value="1"/>
</dbReference>
<dbReference type="SUPFAM" id="SSF53300">
    <property type="entry name" value="vWA-like"/>
    <property type="match status" value="1"/>
</dbReference>
<dbReference type="PATRIC" id="fig|651182.5.peg.172"/>
<evidence type="ECO:0000313" key="2">
    <source>
        <dbReference type="Proteomes" id="UP000007347"/>
    </source>
</evidence>
<accession>K0NH25</accession>
<dbReference type="HOGENOM" id="CLU_478796_0_0_7"/>
<dbReference type="Proteomes" id="UP000007347">
    <property type="component" value="Chromosome"/>
</dbReference>
<dbReference type="OrthoDB" id="5412674at2"/>
<dbReference type="STRING" id="651182.TOL2_C01370"/>
<keyword evidence="2" id="KW-1185">Reference proteome</keyword>
<dbReference type="KEGG" id="dto:TOL2_C01370"/>
<dbReference type="EMBL" id="FO203503">
    <property type="protein sequence ID" value="CCK78307.1"/>
    <property type="molecule type" value="Genomic_DNA"/>
</dbReference>
<dbReference type="CDD" id="cd00198">
    <property type="entry name" value="vWFA"/>
    <property type="match status" value="1"/>
</dbReference>
<protein>
    <submittedName>
        <fullName evidence="1">BssF: conserved uncharacterized protein</fullName>
    </submittedName>
</protein>